<feature type="region of interest" description="Disordered" evidence="5">
    <location>
        <begin position="758"/>
        <end position="788"/>
    </location>
</feature>
<dbReference type="InterPro" id="IPR000118">
    <property type="entry name" value="Granulin"/>
</dbReference>
<dbReference type="GO" id="GO:0005576">
    <property type="term" value="C:extracellular region"/>
    <property type="evidence" value="ECO:0007669"/>
    <property type="project" value="UniProtKB-SubCell"/>
</dbReference>
<reference evidence="8 9" key="2">
    <citation type="submission" date="2019-04" db="EMBL/GenBank/DDBJ databases">
        <title>The genome sequence of big-headed turtle.</title>
        <authorList>
            <person name="Gong S."/>
        </authorList>
    </citation>
    <scope>NUCLEOTIDE SEQUENCE [LARGE SCALE GENOMIC DNA]</scope>
    <source>
        <strain evidence="8">DO16091913</strain>
        <tissue evidence="8">Muscle</tissue>
    </source>
</reference>
<feature type="domain" description="Granulins" evidence="7">
    <location>
        <begin position="252"/>
        <end position="265"/>
    </location>
</feature>
<dbReference type="EMBL" id="QXTE01000385">
    <property type="protein sequence ID" value="TFJ98573.1"/>
    <property type="molecule type" value="Genomic_DNA"/>
</dbReference>
<proteinExistence type="inferred from homology"/>
<sequence length="823" mass="86361">MWSLVPLWLALSGAVASLRCPDGRLCQGLDVCCRDPGGDGYVCCPLSLGSPHSLPMTQASNVAKPAGTVCPDGTQCPAEYSCLRTSAGSFSCCPLSEAVACADRHHCCPRGSHCSADGKSCFVLPGLPAAGAVQCPDGESECPNESTCCMMPTGSWGCCPMPQAACCADKVHCCPHATTCDLEHSRCLSATGEQPLGSKVPARKRAPWQGVPVSLGVITCPDHQSACPDGTTCCQLPTSQYGCCPLQNAVCCSDRLHCCPQGTTCDLRHSKCASTLGQTQPLTRLLDASERARDVRCEEQTSCPDGCTCCRGDTGAWACCPLPEAVCCQDHVHCCPKGYTCDPEGGSCQPPATPIPWLEKTPARVRAPPRGRDVRCDEQTSCPDGSTCCRLATGAWGCCPLVEAVCCQDHVHCCPKGYTCDPEGGSCQPPAPPIPWLEKTPARVRAPPRGRDVRCDEQTSCPDGSTCCRLATGAWGCCPSPEAVCCQDHVHCCPKGYTCDPEGGSCQPPAPPIPWLEKTPARVRAPPRGRDVRCDEQTSCPDGSTCCRLATGAWGCCPSPEGGVRVVITHAVSPPPARAVCCLDHVHCCPKGYTCDPEGGSCHQALLSVPWAPKAPAHITGAAQSRGVKCNQTVSCEDGQTCCKSGMGSWACCHLPNAVCCEDHQHCCPWGYTCNLATQSCEKHQAGRVLPVDLSLSASLLPASPEPNNDVPCDAQHYCHAHQTCCKAAAGAWACCPYRAVRDPGGERCCLPWNSTEPCSSRLQHLPSPSRRLPAADPGPRPLPAAAPAPSCLPQPPAMLCPGLEVILWAGPLAGEPGGGWGL</sequence>
<keyword evidence="3" id="KW-0964">Secreted</keyword>
<reference evidence="8 9" key="1">
    <citation type="submission" date="2019-04" db="EMBL/GenBank/DDBJ databases">
        <title>Draft genome of the big-headed turtle Platysternon megacephalum.</title>
        <authorList>
            <person name="Gong S."/>
        </authorList>
    </citation>
    <scope>NUCLEOTIDE SEQUENCE [LARGE SCALE GENOMIC DNA]</scope>
    <source>
        <strain evidence="8">DO16091913</strain>
        <tissue evidence="8">Muscle</tissue>
    </source>
</reference>
<comment type="subcellular location">
    <subcellularLocation>
        <location evidence="1">Secreted</location>
    </subcellularLocation>
</comment>
<evidence type="ECO:0000256" key="3">
    <source>
        <dbReference type="ARBA" id="ARBA00022525"/>
    </source>
</evidence>
<dbReference type="SMART" id="SM00277">
    <property type="entry name" value="GRAN"/>
    <property type="match status" value="9"/>
</dbReference>
<dbReference type="Gene3D" id="2.10.25.160">
    <property type="entry name" value="Granulin"/>
    <property type="match status" value="9"/>
</dbReference>
<feature type="domain" description="Granulins" evidence="7">
    <location>
        <begin position="582"/>
        <end position="595"/>
    </location>
</feature>
<evidence type="ECO:0000256" key="1">
    <source>
        <dbReference type="ARBA" id="ARBA00004613"/>
    </source>
</evidence>
<feature type="domain" description="Granulins" evidence="7">
    <location>
        <begin position="486"/>
        <end position="499"/>
    </location>
</feature>
<comment type="similarity">
    <text evidence="2">Belongs to the granulin family.</text>
</comment>
<dbReference type="PANTHER" id="PTHR12274">
    <property type="entry name" value="GRANULIN"/>
    <property type="match status" value="1"/>
</dbReference>
<dbReference type="OrthoDB" id="5854875at2759"/>
<dbReference type="Pfam" id="PF00396">
    <property type="entry name" value="Granulin"/>
    <property type="match status" value="8"/>
</dbReference>
<dbReference type="InterPro" id="IPR006150">
    <property type="entry name" value="Cys_repeat_1"/>
</dbReference>
<feature type="domain" description="Granulins" evidence="7">
    <location>
        <begin position="407"/>
        <end position="420"/>
    </location>
</feature>
<dbReference type="PROSITE" id="PS00799">
    <property type="entry name" value="GRANULINS"/>
    <property type="match status" value="8"/>
</dbReference>
<dbReference type="AlphaFoldDB" id="A0A4D9DVG4"/>
<accession>A0A4D9DVG4</accession>
<dbReference type="Proteomes" id="UP000297703">
    <property type="component" value="Unassembled WGS sequence"/>
</dbReference>
<evidence type="ECO:0000313" key="9">
    <source>
        <dbReference type="Proteomes" id="UP000297703"/>
    </source>
</evidence>
<name>A0A4D9DVG4_9SAUR</name>
<keyword evidence="9" id="KW-1185">Reference proteome</keyword>
<evidence type="ECO:0000259" key="7">
    <source>
        <dbReference type="PROSITE" id="PS00799"/>
    </source>
</evidence>
<feature type="chain" id="PRO_5020024177" evidence="6">
    <location>
        <begin position="18"/>
        <end position="823"/>
    </location>
</feature>
<feature type="domain" description="Granulins" evidence="7">
    <location>
        <begin position="661"/>
        <end position="674"/>
    </location>
</feature>
<dbReference type="InterPro" id="IPR037277">
    <property type="entry name" value="Granulin_sf"/>
</dbReference>
<feature type="domain" description="Granulins" evidence="7">
    <location>
        <begin position="101"/>
        <end position="114"/>
    </location>
</feature>
<comment type="caution">
    <text evidence="8">The sequence shown here is derived from an EMBL/GenBank/DDBJ whole genome shotgun (WGS) entry which is preliminary data.</text>
</comment>
<evidence type="ECO:0000256" key="2">
    <source>
        <dbReference type="ARBA" id="ARBA00010093"/>
    </source>
</evidence>
<feature type="domain" description="Granulins" evidence="7">
    <location>
        <begin position="328"/>
        <end position="341"/>
    </location>
</feature>
<dbReference type="InterPro" id="IPR039036">
    <property type="entry name" value="Granulin_fam"/>
</dbReference>
<evidence type="ECO:0000256" key="6">
    <source>
        <dbReference type="SAM" id="SignalP"/>
    </source>
</evidence>
<evidence type="ECO:0000313" key="8">
    <source>
        <dbReference type="EMBL" id="TFJ98573.1"/>
    </source>
</evidence>
<protein>
    <submittedName>
        <fullName evidence="8">Acetylcholinesterase-like</fullName>
    </submittedName>
</protein>
<evidence type="ECO:0000256" key="4">
    <source>
        <dbReference type="ARBA" id="ARBA00023157"/>
    </source>
</evidence>
<keyword evidence="6" id="KW-0732">Signal</keyword>
<dbReference type="STRING" id="55544.A0A4D9DVG4"/>
<dbReference type="FunFam" id="2.10.25.160:FF:000001">
    <property type="entry name" value="Granulin precursor"/>
    <property type="match status" value="2"/>
</dbReference>
<feature type="domain" description="Granulins" evidence="7">
    <location>
        <begin position="167"/>
        <end position="180"/>
    </location>
</feature>
<evidence type="ECO:0000256" key="5">
    <source>
        <dbReference type="SAM" id="MobiDB-lite"/>
    </source>
</evidence>
<feature type="compositionally biased region" description="Pro residues" evidence="5">
    <location>
        <begin position="777"/>
        <end position="788"/>
    </location>
</feature>
<dbReference type="PANTHER" id="PTHR12274:SF3">
    <property type="entry name" value="PROGRANULIN"/>
    <property type="match status" value="1"/>
</dbReference>
<gene>
    <name evidence="8" type="ORF">DR999_PMT19489</name>
</gene>
<keyword evidence="4" id="KW-1015">Disulfide bond</keyword>
<dbReference type="SUPFAM" id="SSF57277">
    <property type="entry name" value="Granulin repeat"/>
    <property type="match status" value="8"/>
</dbReference>
<feature type="signal peptide" evidence="6">
    <location>
        <begin position="1"/>
        <end position="17"/>
    </location>
</feature>
<dbReference type="SMART" id="SM00289">
    <property type="entry name" value="WR1"/>
    <property type="match status" value="5"/>
</dbReference>
<organism evidence="8 9">
    <name type="scientific">Platysternon megacephalum</name>
    <name type="common">big-headed turtle</name>
    <dbReference type="NCBI Taxonomy" id="55544"/>
    <lineage>
        <taxon>Eukaryota</taxon>
        <taxon>Metazoa</taxon>
        <taxon>Chordata</taxon>
        <taxon>Craniata</taxon>
        <taxon>Vertebrata</taxon>
        <taxon>Euteleostomi</taxon>
        <taxon>Archelosauria</taxon>
        <taxon>Testudinata</taxon>
        <taxon>Testudines</taxon>
        <taxon>Cryptodira</taxon>
        <taxon>Durocryptodira</taxon>
        <taxon>Testudinoidea</taxon>
        <taxon>Platysternidae</taxon>
        <taxon>Platysternon</taxon>
    </lineage>
</organism>